<evidence type="ECO:0000313" key="2">
    <source>
        <dbReference type="EnsemblPlants" id="Kaladp0048s0165.1.v1.1.CDS.1"/>
    </source>
</evidence>
<proteinExistence type="predicted"/>
<protein>
    <submittedName>
        <fullName evidence="2">Uncharacterized protein</fullName>
    </submittedName>
</protein>
<reference evidence="2" key="1">
    <citation type="submission" date="2021-01" db="UniProtKB">
        <authorList>
            <consortium name="EnsemblPlants"/>
        </authorList>
    </citation>
    <scope>IDENTIFICATION</scope>
</reference>
<dbReference type="Gramene" id="Kaladp0048s0165.1.v1.1">
    <property type="protein sequence ID" value="Kaladp0048s0165.1.v1.1.CDS.1"/>
    <property type="gene ID" value="Kaladp0048s0165.v1.1"/>
</dbReference>
<keyword evidence="3" id="KW-1185">Reference proteome</keyword>
<name>A0A7N0TWY8_KALFE</name>
<dbReference type="OMA" id="GFKWMKE"/>
<evidence type="ECO:0000256" key="1">
    <source>
        <dbReference type="SAM" id="MobiDB-lite"/>
    </source>
</evidence>
<dbReference type="EnsemblPlants" id="Kaladp0048s0165.1.v1.1">
    <property type="protein sequence ID" value="Kaladp0048s0165.1.v1.1.CDS.1"/>
    <property type="gene ID" value="Kaladp0048s0165.v1.1"/>
</dbReference>
<feature type="region of interest" description="Disordered" evidence="1">
    <location>
        <begin position="1"/>
        <end position="39"/>
    </location>
</feature>
<dbReference type="Proteomes" id="UP000594263">
    <property type="component" value="Unplaced"/>
</dbReference>
<sequence length="56" mass="6531">MDSGLSWADQWDYNTDAPPPPSQEDKQKGSSSKEKSWKRKLSFKWIKQLCKKSSKK</sequence>
<dbReference type="AlphaFoldDB" id="A0A7N0TWY8"/>
<feature type="compositionally biased region" description="Basic and acidic residues" evidence="1">
    <location>
        <begin position="23"/>
        <end position="35"/>
    </location>
</feature>
<organism evidence="2 3">
    <name type="scientific">Kalanchoe fedtschenkoi</name>
    <name type="common">Lavender scallops</name>
    <name type="synonym">South American air plant</name>
    <dbReference type="NCBI Taxonomy" id="63787"/>
    <lineage>
        <taxon>Eukaryota</taxon>
        <taxon>Viridiplantae</taxon>
        <taxon>Streptophyta</taxon>
        <taxon>Embryophyta</taxon>
        <taxon>Tracheophyta</taxon>
        <taxon>Spermatophyta</taxon>
        <taxon>Magnoliopsida</taxon>
        <taxon>eudicotyledons</taxon>
        <taxon>Gunneridae</taxon>
        <taxon>Pentapetalae</taxon>
        <taxon>Saxifragales</taxon>
        <taxon>Crassulaceae</taxon>
        <taxon>Kalanchoe</taxon>
    </lineage>
</organism>
<accession>A0A7N0TWY8</accession>
<evidence type="ECO:0000313" key="3">
    <source>
        <dbReference type="Proteomes" id="UP000594263"/>
    </source>
</evidence>